<feature type="region of interest" description="Disordered" evidence="1">
    <location>
        <begin position="51"/>
        <end position="73"/>
    </location>
</feature>
<evidence type="ECO:0000256" key="1">
    <source>
        <dbReference type="SAM" id="MobiDB-lite"/>
    </source>
</evidence>
<dbReference type="Proteomes" id="UP000546213">
    <property type="component" value="Unassembled WGS sequence"/>
</dbReference>
<sequence length="282" mass="30655">MPKSAPPPRQGNFRSNPYGTWISPGFTSQSNYYPSPVSSCFDDPPFGMQPRAWGPPSFGSPENPYDVIVPPPELTRGQHVAPAVLPPPCGAETTGKLSREVPFGDPPTSAVTENPGTQEPQPAEDFKPGQEFKPAQEFRSPQTQPFPRQKQPLKRVDRMVLQAVTRKNKKAPDLRVISNSYGGGTQCNVYSKVPSVSKAISFNVDDEEALLKAYRLVKAMNPGAPVGGIMFSIGAKGDASRVDSISWNSFTGRSGLGRSFSMNLNGDKIDIFRRESAPAFCH</sequence>
<evidence type="ECO:0000313" key="3">
    <source>
        <dbReference type="Proteomes" id="UP000546213"/>
    </source>
</evidence>
<name>A0A8H5NWK7_9HYPO</name>
<organism evidence="2 3">
    <name type="scientific">Fusarium pseudocircinatum</name>
    <dbReference type="NCBI Taxonomy" id="56676"/>
    <lineage>
        <taxon>Eukaryota</taxon>
        <taxon>Fungi</taxon>
        <taxon>Dikarya</taxon>
        <taxon>Ascomycota</taxon>
        <taxon>Pezizomycotina</taxon>
        <taxon>Sordariomycetes</taxon>
        <taxon>Hypocreomycetidae</taxon>
        <taxon>Hypocreales</taxon>
        <taxon>Nectriaceae</taxon>
        <taxon>Fusarium</taxon>
        <taxon>Fusarium fujikuroi species complex</taxon>
    </lineage>
</organism>
<evidence type="ECO:0000313" key="2">
    <source>
        <dbReference type="EMBL" id="KAF5580989.1"/>
    </source>
</evidence>
<dbReference type="EMBL" id="JAAOAS010000300">
    <property type="protein sequence ID" value="KAF5580989.1"/>
    <property type="molecule type" value="Genomic_DNA"/>
</dbReference>
<protein>
    <submittedName>
        <fullName evidence="2">Uncharacterized protein</fullName>
    </submittedName>
</protein>
<dbReference type="OrthoDB" id="5096204at2759"/>
<accession>A0A8H5NWK7</accession>
<reference evidence="2 3" key="1">
    <citation type="submission" date="2020-05" db="EMBL/GenBank/DDBJ databases">
        <title>Identification and distribution of gene clusters putatively required for synthesis of sphingolipid metabolism inhibitors in phylogenetically diverse species of the filamentous fungus Fusarium.</title>
        <authorList>
            <person name="Kim H.-S."/>
            <person name="Busman M."/>
            <person name="Brown D.W."/>
            <person name="Divon H."/>
            <person name="Uhlig S."/>
            <person name="Proctor R.H."/>
        </authorList>
    </citation>
    <scope>NUCLEOTIDE SEQUENCE [LARGE SCALE GENOMIC DNA]</scope>
    <source>
        <strain evidence="2 3">NRRL 36939</strain>
    </source>
</reference>
<comment type="caution">
    <text evidence="2">The sequence shown here is derived from an EMBL/GenBank/DDBJ whole genome shotgun (WGS) entry which is preliminary data.</text>
</comment>
<feature type="region of interest" description="Disordered" evidence="1">
    <location>
        <begin position="1"/>
        <end position="25"/>
    </location>
</feature>
<gene>
    <name evidence="2" type="ORF">FPCIR_10377</name>
</gene>
<feature type="compositionally biased region" description="Polar residues" evidence="1">
    <location>
        <begin position="109"/>
        <end position="120"/>
    </location>
</feature>
<keyword evidence="3" id="KW-1185">Reference proteome</keyword>
<proteinExistence type="predicted"/>
<dbReference type="AlphaFoldDB" id="A0A8H5NWK7"/>
<feature type="region of interest" description="Disordered" evidence="1">
    <location>
        <begin position="101"/>
        <end position="129"/>
    </location>
</feature>